<dbReference type="Pfam" id="PF00078">
    <property type="entry name" value="RVT_1"/>
    <property type="match status" value="1"/>
</dbReference>
<gene>
    <name evidence="3" type="ORF">R1sor_015141</name>
</gene>
<dbReference type="AlphaFoldDB" id="A0ABD3HBE9"/>
<evidence type="ECO:0000313" key="4">
    <source>
        <dbReference type="Proteomes" id="UP001633002"/>
    </source>
</evidence>
<dbReference type="InterPro" id="IPR000477">
    <property type="entry name" value="RT_dom"/>
</dbReference>
<comment type="caution">
    <text evidence="3">The sequence shown here is derived from an EMBL/GenBank/DDBJ whole genome shotgun (WGS) entry which is preliminary data.</text>
</comment>
<dbReference type="PANTHER" id="PTHR33116:SF78">
    <property type="entry name" value="OS12G0587133 PROTEIN"/>
    <property type="match status" value="1"/>
</dbReference>
<dbReference type="Pfam" id="PF13966">
    <property type="entry name" value="zf-RVT"/>
    <property type="match status" value="1"/>
</dbReference>
<proteinExistence type="predicted"/>
<feature type="region of interest" description="Disordered" evidence="1">
    <location>
        <begin position="618"/>
        <end position="684"/>
    </location>
</feature>
<dbReference type="PANTHER" id="PTHR33116">
    <property type="entry name" value="REVERSE TRANSCRIPTASE ZINC-BINDING DOMAIN-CONTAINING PROTEIN-RELATED-RELATED"/>
    <property type="match status" value="1"/>
</dbReference>
<organism evidence="3 4">
    <name type="scientific">Riccia sorocarpa</name>
    <dbReference type="NCBI Taxonomy" id="122646"/>
    <lineage>
        <taxon>Eukaryota</taxon>
        <taxon>Viridiplantae</taxon>
        <taxon>Streptophyta</taxon>
        <taxon>Embryophyta</taxon>
        <taxon>Marchantiophyta</taxon>
        <taxon>Marchantiopsida</taxon>
        <taxon>Marchantiidae</taxon>
        <taxon>Marchantiales</taxon>
        <taxon>Ricciaceae</taxon>
        <taxon>Riccia</taxon>
    </lineage>
</organism>
<reference evidence="3 4" key="1">
    <citation type="submission" date="2024-09" db="EMBL/GenBank/DDBJ databases">
        <title>Chromosome-scale assembly of Riccia sorocarpa.</title>
        <authorList>
            <person name="Paukszto L."/>
        </authorList>
    </citation>
    <scope>NUCLEOTIDE SEQUENCE [LARGE SCALE GENOMIC DNA]</scope>
    <source>
        <strain evidence="3">LP-2024</strain>
        <tissue evidence="3">Aerial parts of the thallus</tissue>
    </source>
</reference>
<keyword evidence="4" id="KW-1185">Reference proteome</keyword>
<evidence type="ECO:0000256" key="1">
    <source>
        <dbReference type="SAM" id="MobiDB-lite"/>
    </source>
</evidence>
<accession>A0ABD3HBE9</accession>
<name>A0ABD3HBE9_9MARC</name>
<sequence>MCAMGFGTKFIELAQGLVEGSVSKLHMNGTFSEEINIECGVKQGCPLAPLLFAISTQPLMLILRKRESEGSLKGLALADGRMALYNLYADDSGVMLRAEQDNFRALHQAINLYEEISGAKLNIAKSTVIPIALEGTPEWLNSVGCYIAREGEIIRYLGFPIGRNVKQTQCCDYVLGKLQKRLGNWTYRTLTYEGRLVVAKHVLRLVPTHILTCLALNAKALTRLEAICRRFVWGVNTNGQQKIPLIAWEEFLKSKREGGFAFTSFALQGSALRLKHLLRVFEDTEEDWVTAFQCLLQRAVEKRPGGVQRSQWTAPEILLTDCPKKILRAQTASGLLARNTAAEMKLMLGRKRIRTIGAWMDWAWGGNETRSLPRKTQELLDHGLVLEVESRELTQLDWQWRIGNRRLTSWSLSTQTCKKLMRGSPHDPTPLNKIWDRMDTSRRWAKRFTRLWKSFLPAREKSWMWKLLQHGLPTLERAVKWRPEGTATCTRCTSEPENLSHLFWRCSKARRVWSDFAYLAEGLPASPARPADFLAAIDAAFHGNSPAKYVPFVGLLRTIWISRNSEVYSGRQNAPPLVLTLRQILDMASALSYGLSPSSRKHRKLQELVQTIHTMIKRLGDQPTDTPPDLEEEEQSIESLSSSDEGPDPERLSVDPAMASRPPAPQLVPPSVTDRSPACDPPSF</sequence>
<dbReference type="Proteomes" id="UP001633002">
    <property type="component" value="Unassembled WGS sequence"/>
</dbReference>
<dbReference type="EMBL" id="JBJQOH010000004">
    <property type="protein sequence ID" value="KAL3688832.1"/>
    <property type="molecule type" value="Genomic_DNA"/>
</dbReference>
<evidence type="ECO:0000313" key="3">
    <source>
        <dbReference type="EMBL" id="KAL3688832.1"/>
    </source>
</evidence>
<evidence type="ECO:0000259" key="2">
    <source>
        <dbReference type="PROSITE" id="PS50878"/>
    </source>
</evidence>
<dbReference type="InterPro" id="IPR026960">
    <property type="entry name" value="RVT-Znf"/>
</dbReference>
<feature type="domain" description="Reverse transcriptase" evidence="2">
    <location>
        <begin position="1"/>
        <end position="161"/>
    </location>
</feature>
<dbReference type="PROSITE" id="PS50878">
    <property type="entry name" value="RT_POL"/>
    <property type="match status" value="1"/>
</dbReference>
<protein>
    <recommendedName>
        <fullName evidence="2">Reverse transcriptase domain-containing protein</fullName>
    </recommendedName>
</protein>